<protein>
    <submittedName>
        <fullName evidence="1">Uncharacterized protein</fullName>
    </submittedName>
</protein>
<evidence type="ECO:0000313" key="1">
    <source>
        <dbReference type="EMBL" id="MBX55564.1"/>
    </source>
</evidence>
<name>A0A2P2PLC7_RHIMU</name>
<organism evidence="1">
    <name type="scientific">Rhizophora mucronata</name>
    <name type="common">Asiatic mangrove</name>
    <dbReference type="NCBI Taxonomy" id="61149"/>
    <lineage>
        <taxon>Eukaryota</taxon>
        <taxon>Viridiplantae</taxon>
        <taxon>Streptophyta</taxon>
        <taxon>Embryophyta</taxon>
        <taxon>Tracheophyta</taxon>
        <taxon>Spermatophyta</taxon>
        <taxon>Magnoliopsida</taxon>
        <taxon>eudicotyledons</taxon>
        <taxon>Gunneridae</taxon>
        <taxon>Pentapetalae</taxon>
        <taxon>rosids</taxon>
        <taxon>fabids</taxon>
        <taxon>Malpighiales</taxon>
        <taxon>Rhizophoraceae</taxon>
        <taxon>Rhizophora</taxon>
    </lineage>
</organism>
<dbReference type="EMBL" id="GGEC01075080">
    <property type="protein sequence ID" value="MBX55564.1"/>
    <property type="molecule type" value="Transcribed_RNA"/>
</dbReference>
<reference evidence="1" key="1">
    <citation type="submission" date="2018-02" db="EMBL/GenBank/DDBJ databases">
        <title>Rhizophora mucronata_Transcriptome.</title>
        <authorList>
            <person name="Meera S.P."/>
            <person name="Sreeshan A."/>
            <person name="Augustine A."/>
        </authorList>
    </citation>
    <scope>NUCLEOTIDE SEQUENCE</scope>
    <source>
        <tissue evidence="1">Leaf</tissue>
    </source>
</reference>
<proteinExistence type="predicted"/>
<accession>A0A2P2PLC7</accession>
<sequence length="19" mass="2166">MRIGSIVIPLTKPLLKSLW</sequence>
<dbReference type="AlphaFoldDB" id="A0A2P2PLC7"/>